<protein>
    <submittedName>
        <fullName evidence="2">Uncharacterized protein</fullName>
    </submittedName>
</protein>
<reference evidence="2 3" key="1">
    <citation type="journal article" date="2013" name="Curr. Biol.">
        <title>The Genome of the Foraminiferan Reticulomyxa filosa.</title>
        <authorList>
            <person name="Glockner G."/>
            <person name="Hulsmann N."/>
            <person name="Schleicher M."/>
            <person name="Noegel A.A."/>
            <person name="Eichinger L."/>
            <person name="Gallinger C."/>
            <person name="Pawlowski J."/>
            <person name="Sierra R."/>
            <person name="Euteneuer U."/>
            <person name="Pillet L."/>
            <person name="Moustafa A."/>
            <person name="Platzer M."/>
            <person name="Groth M."/>
            <person name="Szafranski K."/>
            <person name="Schliwa M."/>
        </authorList>
    </citation>
    <scope>NUCLEOTIDE SEQUENCE [LARGE SCALE GENOMIC DNA]</scope>
</reference>
<organism evidence="2 3">
    <name type="scientific">Reticulomyxa filosa</name>
    <dbReference type="NCBI Taxonomy" id="46433"/>
    <lineage>
        <taxon>Eukaryota</taxon>
        <taxon>Sar</taxon>
        <taxon>Rhizaria</taxon>
        <taxon>Retaria</taxon>
        <taxon>Foraminifera</taxon>
        <taxon>Monothalamids</taxon>
        <taxon>Reticulomyxidae</taxon>
        <taxon>Reticulomyxa</taxon>
    </lineage>
</organism>
<dbReference type="AlphaFoldDB" id="X6MLS9"/>
<evidence type="ECO:0000313" key="2">
    <source>
        <dbReference type="EMBL" id="ETO14035.1"/>
    </source>
</evidence>
<name>X6MLS9_RETFI</name>
<feature type="compositionally biased region" description="Basic and acidic residues" evidence="1">
    <location>
        <begin position="122"/>
        <end position="136"/>
    </location>
</feature>
<evidence type="ECO:0000313" key="3">
    <source>
        <dbReference type="Proteomes" id="UP000023152"/>
    </source>
</evidence>
<gene>
    <name evidence="2" type="ORF">RFI_23332</name>
</gene>
<accession>X6MLS9</accession>
<proteinExistence type="predicted"/>
<sequence length="173" mass="20067">MNRESTKSKQLTFDGDELPYENLLSPEQALEQQSKADFIDYADPEFDLLKQLPTWNDLKLSVEKRRKLYLKRKKEKVDDKTLNEANKTTYTGGGKKGKKGQLEETEANASKEDGNTIVSPEEDGHHQSTIRTDDDHDHDIVNSNSDYCWNHCFIWFVLLFKKKKKKVKAMKAQ</sequence>
<evidence type="ECO:0000256" key="1">
    <source>
        <dbReference type="SAM" id="MobiDB-lite"/>
    </source>
</evidence>
<dbReference type="Proteomes" id="UP000023152">
    <property type="component" value="Unassembled WGS sequence"/>
</dbReference>
<dbReference type="EMBL" id="ASPP01020252">
    <property type="protein sequence ID" value="ETO14035.1"/>
    <property type="molecule type" value="Genomic_DNA"/>
</dbReference>
<keyword evidence="3" id="KW-1185">Reference proteome</keyword>
<comment type="caution">
    <text evidence="2">The sequence shown here is derived from an EMBL/GenBank/DDBJ whole genome shotgun (WGS) entry which is preliminary data.</text>
</comment>
<feature type="region of interest" description="Disordered" evidence="1">
    <location>
        <begin position="81"/>
        <end position="136"/>
    </location>
</feature>